<dbReference type="EMBL" id="MJFZ01000642">
    <property type="protein sequence ID" value="RAW26509.1"/>
    <property type="molecule type" value="Genomic_DNA"/>
</dbReference>
<evidence type="ECO:0000313" key="3">
    <source>
        <dbReference type="EMBL" id="RAW34543.1"/>
    </source>
</evidence>
<gene>
    <name evidence="2" type="ORF">PC110_g17086</name>
    <name evidence="3" type="ORF">PC110_g9146</name>
</gene>
<comment type="caution">
    <text evidence="2">The sequence shown here is derived from an EMBL/GenBank/DDBJ whole genome shotgun (WGS) entry which is preliminary data.</text>
</comment>
<accession>A0A329RQP0</accession>
<proteinExistence type="predicted"/>
<dbReference type="EMBL" id="MJFZ01000197">
    <property type="protein sequence ID" value="RAW34543.1"/>
    <property type="molecule type" value="Genomic_DNA"/>
</dbReference>
<dbReference type="OrthoDB" id="127512at2759"/>
<dbReference type="Proteomes" id="UP000251314">
    <property type="component" value="Unassembled WGS sequence"/>
</dbReference>
<dbReference type="VEuPathDB" id="FungiDB:PC110_g17086"/>
<evidence type="ECO:0000313" key="2">
    <source>
        <dbReference type="EMBL" id="RAW26509.1"/>
    </source>
</evidence>
<protein>
    <submittedName>
        <fullName evidence="2">Uncharacterized protein</fullName>
    </submittedName>
</protein>
<dbReference type="AlphaFoldDB" id="A0A329RQP0"/>
<keyword evidence="4" id="KW-1185">Reference proteome</keyword>
<name>A0A329RQP0_9STRA</name>
<evidence type="ECO:0000256" key="1">
    <source>
        <dbReference type="SAM" id="MobiDB-lite"/>
    </source>
</evidence>
<feature type="region of interest" description="Disordered" evidence="1">
    <location>
        <begin position="145"/>
        <end position="175"/>
    </location>
</feature>
<feature type="region of interest" description="Disordered" evidence="1">
    <location>
        <begin position="1"/>
        <end position="30"/>
    </location>
</feature>
<dbReference type="VEuPathDB" id="FungiDB:PC110_g9146"/>
<evidence type="ECO:0000313" key="4">
    <source>
        <dbReference type="Proteomes" id="UP000251314"/>
    </source>
</evidence>
<reference evidence="2 4" key="1">
    <citation type="submission" date="2018-01" db="EMBL/GenBank/DDBJ databases">
        <title>Draft genome of the strawberry crown rot pathogen Phytophthora cactorum.</title>
        <authorList>
            <person name="Armitage A.D."/>
            <person name="Lysoe E."/>
            <person name="Nellist C.F."/>
            <person name="Harrison R.J."/>
            <person name="Brurberg M.B."/>
        </authorList>
    </citation>
    <scope>NUCLEOTIDE SEQUENCE [LARGE SCALE GENOMIC DNA]</scope>
    <source>
        <strain evidence="2 4">10300</strain>
    </source>
</reference>
<sequence>MQVAQVSADYGQGQGQGQARGLKRGKEAADKKQRTNYASCQDEGHCEPTLGYKFIDLVTAQVVTARGGNVKFREEFMTDGNYMKHLLKDAFFEGDHVPPETVPVASIWRQTVPCSGRSLSIADSLATEGSVEKAGVAELAVLQEPAEDPKGATKAGKRKKRRAKKKPATMRKETSGFEIQLLPADPCLERPRMKQQANVRLSDYVVGLVQATTDVRILTTYKQVLAPVESCYAGGT</sequence>
<organism evidence="2 4">
    <name type="scientific">Phytophthora cactorum</name>
    <dbReference type="NCBI Taxonomy" id="29920"/>
    <lineage>
        <taxon>Eukaryota</taxon>
        <taxon>Sar</taxon>
        <taxon>Stramenopiles</taxon>
        <taxon>Oomycota</taxon>
        <taxon>Peronosporomycetes</taxon>
        <taxon>Peronosporales</taxon>
        <taxon>Peronosporaceae</taxon>
        <taxon>Phytophthora</taxon>
    </lineage>
</organism>
<feature type="compositionally biased region" description="Basic residues" evidence="1">
    <location>
        <begin position="155"/>
        <end position="169"/>
    </location>
</feature>